<dbReference type="Pfam" id="PF14107">
    <property type="entry name" value="DUF4280"/>
    <property type="match status" value="1"/>
</dbReference>
<gene>
    <name evidence="1" type="ORF">BFO01nite_33360</name>
</gene>
<proteinExistence type="predicted"/>
<dbReference type="InterPro" id="IPR025460">
    <property type="entry name" value="DUF4280"/>
</dbReference>
<evidence type="ECO:0008006" key="3">
    <source>
        <dbReference type="Google" id="ProtNLM"/>
    </source>
</evidence>
<reference evidence="1 2" key="1">
    <citation type="submission" date="2019-06" db="EMBL/GenBank/DDBJ databases">
        <title>Whole genome shotgun sequence of Brevibacillus formosus NBRC 15716.</title>
        <authorList>
            <person name="Hosoyama A."/>
            <person name="Uohara A."/>
            <person name="Ohji S."/>
            <person name="Ichikawa N."/>
        </authorList>
    </citation>
    <scope>NUCLEOTIDE SEQUENCE [LARGE SCALE GENOMIC DNA]</scope>
    <source>
        <strain evidence="1 2">NBRC 15716</strain>
    </source>
</reference>
<organism evidence="1 2">
    <name type="scientific">Brevibacillus formosus</name>
    <dbReference type="NCBI Taxonomy" id="54913"/>
    <lineage>
        <taxon>Bacteria</taxon>
        <taxon>Bacillati</taxon>
        <taxon>Bacillota</taxon>
        <taxon>Bacilli</taxon>
        <taxon>Bacillales</taxon>
        <taxon>Paenibacillaceae</taxon>
        <taxon>Brevibacillus</taxon>
    </lineage>
</organism>
<evidence type="ECO:0000313" key="1">
    <source>
        <dbReference type="EMBL" id="GED59204.1"/>
    </source>
</evidence>
<comment type="caution">
    <text evidence="1">The sequence shown here is derived from an EMBL/GenBank/DDBJ whole genome shotgun (WGS) entry which is preliminary data.</text>
</comment>
<sequence>MEGEIGLMMLALLQALTMGLFSPEYSYVVRGATLKCSQGTDPGILNLPLCHGVYSLNKPVMNVADHVPGVNIGCFGFCKAAGGDECIPQTFSKWTDGKHDVLIDNEHALLSRSQLVCNRSGIITIEKDGQD</sequence>
<protein>
    <recommendedName>
        <fullName evidence="3">DUF4280 domain-containing protein</fullName>
    </recommendedName>
</protein>
<keyword evidence="2" id="KW-1185">Reference proteome</keyword>
<dbReference type="EMBL" id="BJOL01000019">
    <property type="protein sequence ID" value="GED59204.1"/>
    <property type="molecule type" value="Genomic_DNA"/>
</dbReference>
<name>A0ABQ0TAQ5_9BACL</name>
<accession>A0ABQ0TAQ5</accession>
<dbReference type="Proteomes" id="UP000319498">
    <property type="component" value="Unassembled WGS sequence"/>
</dbReference>
<evidence type="ECO:0000313" key="2">
    <source>
        <dbReference type="Proteomes" id="UP000319498"/>
    </source>
</evidence>